<dbReference type="GO" id="GO:0008235">
    <property type="term" value="F:metalloexopeptidase activity"/>
    <property type="evidence" value="ECO:0007669"/>
    <property type="project" value="UniProtKB-ARBA"/>
</dbReference>
<accession>D5X7L1</accession>
<keyword evidence="2" id="KW-0479">Metal-binding</keyword>
<dbReference type="InterPro" id="IPR001131">
    <property type="entry name" value="Peptidase_M24B_aminopep-P_CS"/>
</dbReference>
<comment type="similarity">
    <text evidence="1">Belongs to the peptidase M24B family.</text>
</comment>
<dbReference type="PANTHER" id="PTHR46112:SF3">
    <property type="entry name" value="AMINOPEPTIDASE YPDF"/>
    <property type="match status" value="1"/>
</dbReference>
<dbReference type="eggNOG" id="COG0006">
    <property type="taxonomic scope" value="Bacteria"/>
</dbReference>
<keyword evidence="7" id="KW-1185">Reference proteome</keyword>
<dbReference type="InterPro" id="IPR000994">
    <property type="entry name" value="Pept_M24"/>
</dbReference>
<dbReference type="Gene3D" id="3.40.350.10">
    <property type="entry name" value="Creatinase/prolidase N-terminal domain"/>
    <property type="match status" value="1"/>
</dbReference>
<feature type="domain" description="Creatinase N-terminal" evidence="5">
    <location>
        <begin position="4"/>
        <end position="129"/>
    </location>
</feature>
<dbReference type="CDD" id="cd01092">
    <property type="entry name" value="APP-like"/>
    <property type="match status" value="1"/>
</dbReference>
<dbReference type="GO" id="GO:0004177">
    <property type="term" value="F:aminopeptidase activity"/>
    <property type="evidence" value="ECO:0007669"/>
    <property type="project" value="UniProtKB-ARBA"/>
</dbReference>
<protein>
    <submittedName>
        <fullName evidence="6">Peptidase M24</fullName>
    </submittedName>
</protein>
<dbReference type="Proteomes" id="UP000002377">
    <property type="component" value="Chromosome"/>
</dbReference>
<dbReference type="PROSITE" id="PS00491">
    <property type="entry name" value="PROLINE_PEPTIDASE"/>
    <property type="match status" value="1"/>
</dbReference>
<feature type="domain" description="Peptidase M24" evidence="4">
    <location>
        <begin position="137"/>
        <end position="338"/>
    </location>
</feature>
<dbReference type="InterPro" id="IPR000587">
    <property type="entry name" value="Creatinase_N"/>
</dbReference>
<dbReference type="KEGG" id="tjr:TherJR_1732"/>
<dbReference type="RefSeq" id="WP_013120594.1">
    <property type="nucleotide sequence ID" value="NC_014152.1"/>
</dbReference>
<evidence type="ECO:0000256" key="1">
    <source>
        <dbReference type="ARBA" id="ARBA00008766"/>
    </source>
</evidence>
<evidence type="ECO:0000259" key="4">
    <source>
        <dbReference type="Pfam" id="PF00557"/>
    </source>
</evidence>
<keyword evidence="3" id="KW-0378">Hydrolase</keyword>
<dbReference type="InterPro" id="IPR050659">
    <property type="entry name" value="Peptidase_M24B"/>
</dbReference>
<dbReference type="SUPFAM" id="SSF53092">
    <property type="entry name" value="Creatinase/prolidase N-terminal domain"/>
    <property type="match status" value="1"/>
</dbReference>
<dbReference type="SUPFAM" id="SSF55920">
    <property type="entry name" value="Creatinase/aminopeptidase"/>
    <property type="match status" value="1"/>
</dbReference>
<dbReference type="PANTHER" id="PTHR46112">
    <property type="entry name" value="AMINOPEPTIDASE"/>
    <property type="match status" value="1"/>
</dbReference>
<evidence type="ECO:0000259" key="5">
    <source>
        <dbReference type="Pfam" id="PF01321"/>
    </source>
</evidence>
<dbReference type="GO" id="GO:0046872">
    <property type="term" value="F:metal ion binding"/>
    <property type="evidence" value="ECO:0007669"/>
    <property type="project" value="UniProtKB-KW"/>
</dbReference>
<dbReference type="InterPro" id="IPR036005">
    <property type="entry name" value="Creatinase/aminopeptidase-like"/>
</dbReference>
<dbReference type="InterPro" id="IPR001714">
    <property type="entry name" value="Pept_M24_MAP"/>
</dbReference>
<dbReference type="Gene3D" id="3.90.230.10">
    <property type="entry name" value="Creatinase/methionine aminopeptidase superfamily"/>
    <property type="match status" value="1"/>
</dbReference>
<proteinExistence type="inferred from homology"/>
<evidence type="ECO:0000256" key="2">
    <source>
        <dbReference type="ARBA" id="ARBA00022723"/>
    </source>
</evidence>
<dbReference type="AlphaFoldDB" id="D5X7L1"/>
<dbReference type="OrthoDB" id="9806388at2"/>
<dbReference type="InterPro" id="IPR029149">
    <property type="entry name" value="Creatin/AminoP/Spt16_N"/>
</dbReference>
<dbReference type="Pfam" id="PF00557">
    <property type="entry name" value="Peptidase_M24"/>
    <property type="match status" value="1"/>
</dbReference>
<name>D5X7L1_THEPJ</name>
<dbReference type="PRINTS" id="PR00599">
    <property type="entry name" value="MAPEPTIDASE"/>
</dbReference>
<evidence type="ECO:0000256" key="3">
    <source>
        <dbReference type="ARBA" id="ARBA00022801"/>
    </source>
</evidence>
<sequence>MNQRLLKVQKKIAELELDALLVTGVENRRYLSGFTGTSAILLISPAKAFLITDFRYLEQAEKQAPDFRVVSSTGLPDEALADLVDHEGYRTLGFEADHLTYQQFKNYGEKMPGVTLKPLRTVIEKFREVKDDQEIQLLRKAVAIADKAFTHILDFLRPGITEKEIANELEYYMKTCGAEKSAFDLIIASGSRSALPHGVASGKKLAVGDFVVLDFGCVYQGYHSDMTRTVVLGKASPEQKKIYNIVLEAQKRATAAIAPGKVCSEIDAVARDLIAKEGYGSNFGHGLGHSIGLAIHEKPALAPRDQSTLRPGMVVTVEPGIYIRDWGGVRIEDIVVVTGQSVEVLTQSTKKLLEL</sequence>
<reference evidence="6 7" key="1">
    <citation type="submission" date="2010-05" db="EMBL/GenBank/DDBJ databases">
        <title>Complete sequence of Thermincola sp. JR.</title>
        <authorList>
            <consortium name="US DOE Joint Genome Institute"/>
            <person name="Lucas S."/>
            <person name="Copeland A."/>
            <person name="Lapidus A."/>
            <person name="Cheng J.-F."/>
            <person name="Bruce D."/>
            <person name="Goodwin L."/>
            <person name="Pitluck S."/>
            <person name="Chertkov O."/>
            <person name="Detter J.C."/>
            <person name="Han C."/>
            <person name="Tapia R."/>
            <person name="Land M."/>
            <person name="Hauser L."/>
            <person name="Kyrpides N."/>
            <person name="Mikhailova N."/>
            <person name="Hazen T.C."/>
            <person name="Woyke T."/>
        </authorList>
    </citation>
    <scope>NUCLEOTIDE SEQUENCE [LARGE SCALE GENOMIC DNA]</scope>
    <source>
        <strain evidence="6 7">JR</strain>
    </source>
</reference>
<dbReference type="HOGENOM" id="CLU_017266_4_0_9"/>
<organism evidence="6 7">
    <name type="scientific">Thermincola potens (strain JR)</name>
    <dbReference type="NCBI Taxonomy" id="635013"/>
    <lineage>
        <taxon>Bacteria</taxon>
        <taxon>Bacillati</taxon>
        <taxon>Bacillota</taxon>
        <taxon>Clostridia</taxon>
        <taxon>Eubacteriales</taxon>
        <taxon>Thermincolaceae</taxon>
        <taxon>Thermincola</taxon>
    </lineage>
</organism>
<gene>
    <name evidence="6" type="ordered locus">TherJR_1732</name>
</gene>
<evidence type="ECO:0000313" key="6">
    <source>
        <dbReference type="EMBL" id="ADG82581.1"/>
    </source>
</evidence>
<dbReference type="EMBL" id="CP002028">
    <property type="protein sequence ID" value="ADG82581.1"/>
    <property type="molecule type" value="Genomic_DNA"/>
</dbReference>
<evidence type="ECO:0000313" key="7">
    <source>
        <dbReference type="Proteomes" id="UP000002377"/>
    </source>
</evidence>
<dbReference type="FunFam" id="3.90.230.10:FF:000014">
    <property type="entry name" value="Aminopeptidase P family protein"/>
    <property type="match status" value="1"/>
</dbReference>
<dbReference type="Pfam" id="PF01321">
    <property type="entry name" value="Creatinase_N"/>
    <property type="match status" value="1"/>
</dbReference>
<dbReference type="STRING" id="635013.TherJR_1732"/>